<dbReference type="PANTHER" id="PTHR43833:SF7">
    <property type="entry name" value="KTR SYSTEM POTASSIUM UPTAKE PROTEIN C"/>
    <property type="match status" value="1"/>
</dbReference>
<feature type="domain" description="RCK N-terminal" evidence="1">
    <location>
        <begin position="6"/>
        <end position="118"/>
    </location>
</feature>
<organism evidence="2">
    <name type="scientific">uncultured spirochete</name>
    <dbReference type="NCBI Taxonomy" id="156406"/>
    <lineage>
        <taxon>Bacteria</taxon>
        <taxon>Pseudomonadati</taxon>
        <taxon>Spirochaetota</taxon>
        <taxon>Spirochaetia</taxon>
        <taxon>Spirochaetales</taxon>
        <taxon>environmental samples</taxon>
    </lineage>
</organism>
<reference evidence="2" key="1">
    <citation type="submission" date="2017-02" db="EMBL/GenBank/DDBJ databases">
        <authorList>
            <person name="Regsiter A."/>
            <person name="William W."/>
        </authorList>
    </citation>
    <scope>NUCLEOTIDE SEQUENCE</scope>
    <source>
        <strain evidence="2">BdmA 4</strain>
    </source>
</reference>
<accession>A0A3P3XNK5</accession>
<dbReference type="AlphaFoldDB" id="A0A3P3XNK5"/>
<sequence length="255" mass="28175">MRQFAFVGLGSFAMSMLERIAEVTDQIIAVDDDPTRIEHIKEMVSTAFTMDLLDEDAFERVFHDPVDVAVVDIESNGAAILLVTFRLKKLGVPEIIVKSNSEEYEELLRLVGATRVVNSDKEAALRVTPLVLSSSLTNFMPISGDLVLAEVIAPDFVVGKTVVEVDMRRTHHVNVVAVKYASERAANEASEGVFHDLDTTYRFKTGDVLLVTGKEDDVFVFSGVQKTAEHEKKKTNFTALLKNMLGRKKQGSAKA</sequence>
<dbReference type="Pfam" id="PF02254">
    <property type="entry name" value="TrkA_N"/>
    <property type="match status" value="1"/>
</dbReference>
<gene>
    <name evidence="2" type="ORF">SPIRO4BDMA_40440</name>
</gene>
<dbReference type="EMBL" id="FWDO01000004">
    <property type="protein sequence ID" value="SLM17871.1"/>
    <property type="molecule type" value="Genomic_DNA"/>
</dbReference>
<evidence type="ECO:0000313" key="2">
    <source>
        <dbReference type="EMBL" id="SLM17871.1"/>
    </source>
</evidence>
<proteinExistence type="predicted"/>
<name>A0A3P3XNK5_9SPIR</name>
<protein>
    <submittedName>
        <fullName evidence="2">Putative TrkA N-terminal domain protein</fullName>
    </submittedName>
</protein>
<dbReference type="Gene3D" id="3.30.70.1450">
    <property type="entry name" value="Regulator of K+ conductance, C-terminal domain"/>
    <property type="match status" value="1"/>
</dbReference>
<dbReference type="GO" id="GO:0006813">
    <property type="term" value="P:potassium ion transport"/>
    <property type="evidence" value="ECO:0007669"/>
    <property type="project" value="InterPro"/>
</dbReference>
<dbReference type="SUPFAM" id="SSF116726">
    <property type="entry name" value="TrkA C-terminal domain-like"/>
    <property type="match status" value="1"/>
</dbReference>
<dbReference type="SUPFAM" id="SSF51735">
    <property type="entry name" value="NAD(P)-binding Rossmann-fold domains"/>
    <property type="match status" value="1"/>
</dbReference>
<dbReference type="InterPro" id="IPR036291">
    <property type="entry name" value="NAD(P)-bd_dom_sf"/>
</dbReference>
<evidence type="ECO:0000259" key="1">
    <source>
        <dbReference type="Pfam" id="PF02254"/>
    </source>
</evidence>
<dbReference type="PANTHER" id="PTHR43833">
    <property type="entry name" value="POTASSIUM CHANNEL PROTEIN 2-RELATED-RELATED"/>
    <property type="match status" value="1"/>
</dbReference>
<dbReference type="Gene3D" id="3.40.50.720">
    <property type="entry name" value="NAD(P)-binding Rossmann-like Domain"/>
    <property type="match status" value="1"/>
</dbReference>
<dbReference type="InterPro" id="IPR050721">
    <property type="entry name" value="Trk_Ktr_HKT_K-transport"/>
</dbReference>
<dbReference type="InterPro" id="IPR003148">
    <property type="entry name" value="RCK_N"/>
</dbReference>
<dbReference type="InterPro" id="IPR036721">
    <property type="entry name" value="RCK_C_sf"/>
</dbReference>